<dbReference type="Gene3D" id="2.40.160.170">
    <property type="match status" value="1"/>
</dbReference>
<organism evidence="1 2">
    <name type="scientific">Prochlorococcus marinus (strain AS9601)</name>
    <dbReference type="NCBI Taxonomy" id="146891"/>
    <lineage>
        <taxon>Bacteria</taxon>
        <taxon>Bacillati</taxon>
        <taxon>Cyanobacteriota</taxon>
        <taxon>Cyanophyceae</taxon>
        <taxon>Synechococcales</taxon>
        <taxon>Prochlorococcaceae</taxon>
        <taxon>Prochlorococcus</taxon>
    </lineage>
</organism>
<evidence type="ECO:0000313" key="2">
    <source>
        <dbReference type="Proteomes" id="UP000002590"/>
    </source>
</evidence>
<proteinExistence type="predicted"/>
<dbReference type="Proteomes" id="UP000002590">
    <property type="component" value="Chromosome"/>
</dbReference>
<protein>
    <recommendedName>
        <fullName evidence="3">Outer membrane protein beta-barrel domain-containing protein</fullName>
    </recommendedName>
</protein>
<evidence type="ECO:0008006" key="3">
    <source>
        <dbReference type="Google" id="ProtNLM"/>
    </source>
</evidence>
<gene>
    <name evidence="1" type="ordered locus">A9601_14341</name>
</gene>
<accession>A2BSF6</accession>
<dbReference type="EMBL" id="CP000551">
    <property type="protein sequence ID" value="ABM70717.1"/>
    <property type="molecule type" value="Genomic_DNA"/>
</dbReference>
<dbReference type="AlphaFoldDB" id="A2BSF6"/>
<dbReference type="HOGENOM" id="CLU_1785189_0_0_3"/>
<sequence length="145" mass="16695">MLYQRYLLPKESRSNFYLQANTDISTFKLSHDIDLTKETYTDGNVQVTCSACGILTIQTNPDKVHIIPTVSIGYQYKNTPNFKTNFSVGIQYIDPGSLENFTNTDYNLPSYVQTRVDDWVKKTQNKIDKYSEFQPSLNIGFSYAF</sequence>
<dbReference type="eggNOG" id="ENOG5032ESF">
    <property type="taxonomic scope" value="Bacteria"/>
</dbReference>
<name>A2BSF6_PROMS</name>
<evidence type="ECO:0000313" key="1">
    <source>
        <dbReference type="EMBL" id="ABM70717.1"/>
    </source>
</evidence>
<dbReference type="KEGG" id="pmb:A9601_14341"/>
<reference evidence="1 2" key="1">
    <citation type="journal article" date="2007" name="PLoS Genet.">
        <title>Patterns and implications of gene gain and loss in the evolution of Prochlorococcus.</title>
        <authorList>
            <person name="Kettler G.C."/>
            <person name="Martiny A.C."/>
            <person name="Huang K."/>
            <person name="Zucker J."/>
            <person name="Coleman M.L."/>
            <person name="Rodrigue S."/>
            <person name="Chen F."/>
            <person name="Lapidus A."/>
            <person name="Ferriera S."/>
            <person name="Johnson J."/>
            <person name="Steglich C."/>
            <person name="Church G.M."/>
            <person name="Richardson P."/>
            <person name="Chisholm S.W."/>
        </authorList>
    </citation>
    <scope>NUCLEOTIDE SEQUENCE [LARGE SCALE GENOMIC DNA]</scope>
    <source>
        <strain evidence="1 2">AS9601</strain>
    </source>
</reference>